<protein>
    <recommendedName>
        <fullName evidence="4">DUF4012 domain-containing protein</fullName>
    </recommendedName>
</protein>
<dbReference type="AlphaFoldDB" id="A0A1F5ZT35"/>
<evidence type="ECO:0000313" key="2">
    <source>
        <dbReference type="EMBL" id="OGG15640.1"/>
    </source>
</evidence>
<comment type="caution">
    <text evidence="2">The sequence shown here is derived from an EMBL/GenBank/DDBJ whole genome shotgun (WGS) entry which is preliminary data.</text>
</comment>
<dbReference type="Proteomes" id="UP000176923">
    <property type="component" value="Unassembled WGS sequence"/>
</dbReference>
<keyword evidence="1" id="KW-0472">Membrane</keyword>
<name>A0A1F5ZT35_9BACT</name>
<proteinExistence type="predicted"/>
<dbReference type="EMBL" id="MFJL01000019">
    <property type="protein sequence ID" value="OGG15640.1"/>
    <property type="molecule type" value="Genomic_DNA"/>
</dbReference>
<dbReference type="Pfam" id="PF13196">
    <property type="entry name" value="DUF4012"/>
    <property type="match status" value="1"/>
</dbReference>
<evidence type="ECO:0008006" key="4">
    <source>
        <dbReference type="Google" id="ProtNLM"/>
    </source>
</evidence>
<organism evidence="2 3">
    <name type="scientific">Candidatus Gottesmanbacteria bacterium RIFCSPHIGHO2_02_FULL_39_11</name>
    <dbReference type="NCBI Taxonomy" id="1798382"/>
    <lineage>
        <taxon>Bacteria</taxon>
        <taxon>Candidatus Gottesmaniibacteriota</taxon>
    </lineage>
</organism>
<evidence type="ECO:0000313" key="3">
    <source>
        <dbReference type="Proteomes" id="UP000176923"/>
    </source>
</evidence>
<reference evidence="2 3" key="1">
    <citation type="journal article" date="2016" name="Nat. Commun.">
        <title>Thousands of microbial genomes shed light on interconnected biogeochemical processes in an aquifer system.</title>
        <authorList>
            <person name="Anantharaman K."/>
            <person name="Brown C.T."/>
            <person name="Hug L.A."/>
            <person name="Sharon I."/>
            <person name="Castelle C.J."/>
            <person name="Probst A.J."/>
            <person name="Thomas B.C."/>
            <person name="Singh A."/>
            <person name="Wilkins M.J."/>
            <person name="Karaoz U."/>
            <person name="Brodie E.L."/>
            <person name="Williams K.H."/>
            <person name="Hubbard S.S."/>
            <person name="Banfield J.F."/>
        </authorList>
    </citation>
    <scope>NUCLEOTIDE SEQUENCE [LARGE SCALE GENOMIC DNA]</scope>
</reference>
<keyword evidence="1" id="KW-0812">Transmembrane</keyword>
<dbReference type="InterPro" id="IPR025101">
    <property type="entry name" value="DUF4012"/>
</dbReference>
<feature type="transmembrane region" description="Helical" evidence="1">
    <location>
        <begin position="212"/>
        <end position="231"/>
    </location>
</feature>
<dbReference type="STRING" id="1798382.A3D77_01270"/>
<sequence length="821" mass="91782">MSQSDKLLIEPAPKPRVLILGTSSLSPSLSLELLKKECDVTVASDLPPPSHLFDYIFQFTEFQTVEKVIKKYLKSRGKLLLIETTGETLPPLFDDAQIRFLRLGDLRLWEEKDALSLILKIMFRRGKSERWDYKKGMEEESFTQIPPDIPQEKETSLSNSASVEVNYEAENVQIPHDFSYKETPIGVKEENLSPDHVVEETHMSIFSIFGKIILGLFILFVILSGLFYFLFKDLEVSVNRLTADWKSLKWNLVANDISTVLNKLKRAHMVYEVVSIPLFPLKSAKPFSDIETVFTEGENLLGGSAQTLSVLKNMQDTATFSGRITFLSPTFSVDTALTQIKQFKGAAINSQKKFEKVTLPLFPRETVLSYLSSISYSLDAVDSLLPVASAFSKNTGKKTYLVLFQNNLEIRPTGGFIGSYGLLTIEDGHVSDFRIFDVYQADGQLKGHVEPPKPIRDYLNQPNWYLRDSNWDPDFVISADRAAWFLEKETGEKVDGVVGINLYLIEKLLRITGPLKLADFPGQSVTPDNFIQMAASHENSFFPGSTAKKDFLTAVAGTLFTEVSAKNDIPALSMINALYKGFEEKQILVFDKNPEIETLFEDRGWAGRVSRTVCSESTVTLSSSQDERGCIPDYLGVIEANLGVNKINGSITKTVTITKKLTPENKLLSSVILSYENKAKGNGDQKSTYINYLRIMIPRSSIVTGLSINNVKIADKEITQESYGSDKLSVGFLLRLAASNKAGVKLEYTTPLSIPGNTGSYQFMFQKQSGEAISPLIFSVTFPDSSYSFKPLNFPNASGIEKEIYYSTDTSVDRIFAFEIK</sequence>
<gene>
    <name evidence="2" type="ORF">A3D77_01270</name>
</gene>
<keyword evidence="1" id="KW-1133">Transmembrane helix</keyword>
<accession>A0A1F5ZT35</accession>
<evidence type="ECO:0000256" key="1">
    <source>
        <dbReference type="SAM" id="Phobius"/>
    </source>
</evidence>